<evidence type="ECO:0000313" key="1">
    <source>
        <dbReference type="EMBL" id="MCG2587475.1"/>
    </source>
</evidence>
<accession>A0ABS9K9E4</accession>
<dbReference type="Proteomes" id="UP001165366">
    <property type="component" value="Unassembled WGS sequence"/>
</dbReference>
<protein>
    <recommendedName>
        <fullName evidence="3">Lipoprotein</fullName>
    </recommendedName>
</protein>
<reference evidence="1" key="1">
    <citation type="submission" date="2022-01" db="EMBL/GenBank/DDBJ databases">
        <authorList>
            <person name="Wang Y."/>
        </authorList>
    </citation>
    <scope>NUCLEOTIDE SEQUENCE</scope>
    <source>
        <strain evidence="1">WB101</strain>
    </source>
</reference>
<sequence length="240" mass="27634">MNITEIDILRVNNLTKKSTNMIKGVSPLLLFLICGCSLLRSYNERTFRFNYDGDDYEIVSKVQGEEVLENVLLRHSDSGEVVLEAIDENSDGELDELRLGGVTLTEANRIYYIGIEQALESGNLDSKNDLRLFEFSDSNQTYKIETVGYNDYTSRRRMVYGYLKEVVVFNRFTIIQNEDGTEIVMRDMDANGILDTIIAPENLDLSDYYDIYRDILDKGLSSDKIIIREQMYIVLPVERI</sequence>
<gene>
    <name evidence="1" type="ORF">L6773_02775</name>
</gene>
<comment type="caution">
    <text evidence="1">The sequence shown here is derived from an EMBL/GenBank/DDBJ whole genome shotgun (WGS) entry which is preliminary data.</text>
</comment>
<evidence type="ECO:0008006" key="3">
    <source>
        <dbReference type="Google" id="ProtNLM"/>
    </source>
</evidence>
<dbReference type="EMBL" id="JAKLWS010000002">
    <property type="protein sequence ID" value="MCG2587475.1"/>
    <property type="molecule type" value="Genomic_DNA"/>
</dbReference>
<keyword evidence="2" id="KW-1185">Reference proteome</keyword>
<name>A0ABS9K9E4_9BACT</name>
<proteinExistence type="predicted"/>
<organism evidence="1 2">
    <name type="scientific">Rhodohalobacter sulfatireducens</name>
    <dbReference type="NCBI Taxonomy" id="2911366"/>
    <lineage>
        <taxon>Bacteria</taxon>
        <taxon>Pseudomonadati</taxon>
        <taxon>Balneolota</taxon>
        <taxon>Balneolia</taxon>
        <taxon>Balneolales</taxon>
        <taxon>Balneolaceae</taxon>
        <taxon>Rhodohalobacter</taxon>
    </lineage>
</organism>
<dbReference type="RefSeq" id="WP_237852319.1">
    <property type="nucleotide sequence ID" value="NZ_JAKLWS010000002.1"/>
</dbReference>
<reference evidence="1" key="2">
    <citation type="submission" date="2024-05" db="EMBL/GenBank/DDBJ databases">
        <title>Rhodohalobacter halophilus gen. nov., sp. nov., a moderately halophilic member of the family Balneolaceae.</title>
        <authorList>
            <person name="Xia J."/>
        </authorList>
    </citation>
    <scope>NUCLEOTIDE SEQUENCE</scope>
    <source>
        <strain evidence="1">WB101</strain>
    </source>
</reference>
<evidence type="ECO:0000313" key="2">
    <source>
        <dbReference type="Proteomes" id="UP001165366"/>
    </source>
</evidence>